<dbReference type="Proteomes" id="UP001605036">
    <property type="component" value="Unassembled WGS sequence"/>
</dbReference>
<dbReference type="EMBL" id="JBHFFA010000002">
    <property type="protein sequence ID" value="KAL2645279.1"/>
    <property type="molecule type" value="Genomic_DNA"/>
</dbReference>
<sequence length="151" mass="16843">MQRQINPSYKSNPRPTRQGAPSLIDWGLGFNAPVLSPAAQNTAFGTTKCLRQTSLRQIFVDKQIRTEKLNTGIRESVVCFACSTPLPTHFIVGRASGSDSFSLGHLVVVATSSQCLFSIPPKEAVQAQEEAMCGFLCMRMRRFIRTWCWRC</sequence>
<reference evidence="1 2" key="1">
    <citation type="submission" date="2024-09" db="EMBL/GenBank/DDBJ databases">
        <title>Chromosome-scale assembly of Riccia fluitans.</title>
        <authorList>
            <person name="Paukszto L."/>
            <person name="Sawicki J."/>
            <person name="Karawczyk K."/>
            <person name="Piernik-Szablinska J."/>
            <person name="Szczecinska M."/>
            <person name="Mazdziarz M."/>
        </authorList>
    </citation>
    <scope>NUCLEOTIDE SEQUENCE [LARGE SCALE GENOMIC DNA]</scope>
    <source>
        <strain evidence="1">Rf_01</strain>
        <tissue evidence="1">Aerial parts of the thallus</tissue>
    </source>
</reference>
<organism evidence="1 2">
    <name type="scientific">Riccia fluitans</name>
    <dbReference type="NCBI Taxonomy" id="41844"/>
    <lineage>
        <taxon>Eukaryota</taxon>
        <taxon>Viridiplantae</taxon>
        <taxon>Streptophyta</taxon>
        <taxon>Embryophyta</taxon>
        <taxon>Marchantiophyta</taxon>
        <taxon>Marchantiopsida</taxon>
        <taxon>Marchantiidae</taxon>
        <taxon>Marchantiales</taxon>
        <taxon>Ricciaceae</taxon>
        <taxon>Riccia</taxon>
    </lineage>
</organism>
<accession>A0ABD1ZD07</accession>
<gene>
    <name evidence="1" type="ORF">R1flu_012866</name>
</gene>
<evidence type="ECO:0000313" key="2">
    <source>
        <dbReference type="Proteomes" id="UP001605036"/>
    </source>
</evidence>
<proteinExistence type="predicted"/>
<comment type="caution">
    <text evidence="1">The sequence shown here is derived from an EMBL/GenBank/DDBJ whole genome shotgun (WGS) entry which is preliminary data.</text>
</comment>
<name>A0ABD1ZD07_9MARC</name>
<dbReference type="AlphaFoldDB" id="A0ABD1ZD07"/>
<keyword evidence="2" id="KW-1185">Reference proteome</keyword>
<evidence type="ECO:0000313" key="1">
    <source>
        <dbReference type="EMBL" id="KAL2645279.1"/>
    </source>
</evidence>
<protein>
    <submittedName>
        <fullName evidence="1">Uncharacterized protein</fullName>
    </submittedName>
</protein>